<evidence type="ECO:0000256" key="2">
    <source>
        <dbReference type="ARBA" id="ARBA00004906"/>
    </source>
</evidence>
<keyword evidence="7" id="KW-0479">Metal-binding</keyword>
<feature type="region of interest" description="Disordered" evidence="16">
    <location>
        <begin position="301"/>
        <end position="331"/>
    </location>
</feature>
<dbReference type="InterPro" id="IPR017375">
    <property type="entry name" value="PEX12"/>
</dbReference>
<dbReference type="PANTHER" id="PTHR12888">
    <property type="entry name" value="PEROXISOME ASSEMBLY PROTEIN 12 PEROXIN-12"/>
    <property type="match status" value="1"/>
</dbReference>
<evidence type="ECO:0000256" key="5">
    <source>
        <dbReference type="ARBA" id="ARBA00022448"/>
    </source>
</evidence>
<evidence type="ECO:0000259" key="17">
    <source>
        <dbReference type="Pfam" id="PF04757"/>
    </source>
</evidence>
<comment type="subcellular location">
    <subcellularLocation>
        <location evidence="1">Peroxisome membrane</location>
        <topology evidence="1">Multi-pass membrane protein</topology>
    </subcellularLocation>
</comment>
<accession>A0A5C3DRQ9</accession>
<dbReference type="InterPro" id="IPR006845">
    <property type="entry name" value="Pex_N"/>
</dbReference>
<organism evidence="18 19">
    <name type="scientific">Ustilago trichophora</name>
    <dbReference type="NCBI Taxonomy" id="86804"/>
    <lineage>
        <taxon>Eukaryota</taxon>
        <taxon>Fungi</taxon>
        <taxon>Dikarya</taxon>
        <taxon>Basidiomycota</taxon>
        <taxon>Ustilaginomycotina</taxon>
        <taxon>Ustilaginomycetes</taxon>
        <taxon>Ustilaginales</taxon>
        <taxon>Ustilaginaceae</taxon>
        <taxon>Ustilago</taxon>
    </lineage>
</organism>
<dbReference type="GO" id="GO:0016562">
    <property type="term" value="P:protein import into peroxisome matrix, receptor recycling"/>
    <property type="evidence" value="ECO:0007669"/>
    <property type="project" value="UniProtKB-ARBA"/>
</dbReference>
<evidence type="ECO:0000256" key="7">
    <source>
        <dbReference type="ARBA" id="ARBA00022723"/>
    </source>
</evidence>
<keyword evidence="12" id="KW-0472">Membrane</keyword>
<sequence>MDVLTSIDPTSSQPSSSDPFHPSFFELAAQSQLQDLIKPAVRYVLAVLAQRNPRYLLRIVNSFDEIYALLMAGIEAHYLRVWGSSFAENFYGLRRRRRPGLNRTAAGSTSISVARSERLGKKEIRLSLLFLVGLPYLGAKMEDVWERNGGGLSNTASLFGEDATSRFTDSSLPQHPLLKRLRTTAMETFKTTYPYLKTVYQLWLLTYNVRYLFDKTPYWRPWFSLMRIDVRRVGPNDGPRKRLVPKKWPSLVRQPGRFFSMVMGLIPGVVFEGLKYGLPASIFFFKFLEWWYGADNPRRRRGGGGQGGAAGNNSGNGANGEEANNTALEPPTPLLPDLKSGLLSTTIPTSIQDTLPSYKLPQIFALSGDLLDKVNESAGSDTVTPKLINPKPNQEGAAEKRRLIHNSCPLCGAMPINNPAVLPSGYVFCYTCAFNFVDQHGRCPITNVVIPGGKDALRKVLG</sequence>
<comment type="pathway">
    <text evidence="2">Protein modification; protein ubiquitination.</text>
</comment>
<comment type="subunit">
    <text evidence="15">Component of the PEX2-PEX10-PEX12 retrotranslocation channel, composed of PEX2, PEX10 and PEX12.</text>
</comment>
<dbReference type="EMBL" id="OOIN01000002">
    <property type="protein sequence ID" value="SPO20872.1"/>
    <property type="molecule type" value="Genomic_DNA"/>
</dbReference>
<keyword evidence="13" id="KW-0576">Peroxisome</keyword>
<dbReference type="GO" id="GO:0008270">
    <property type="term" value="F:zinc ion binding"/>
    <property type="evidence" value="ECO:0007669"/>
    <property type="project" value="UniProtKB-KW"/>
</dbReference>
<dbReference type="GO" id="GO:1990429">
    <property type="term" value="C:peroxisomal importomer complex"/>
    <property type="evidence" value="ECO:0007669"/>
    <property type="project" value="TreeGrafter"/>
</dbReference>
<name>A0A5C3DRQ9_9BASI</name>
<evidence type="ECO:0000256" key="4">
    <source>
        <dbReference type="ARBA" id="ARBA00018980"/>
    </source>
</evidence>
<keyword evidence="6" id="KW-0812">Transmembrane</keyword>
<dbReference type="OrthoDB" id="107372at2759"/>
<dbReference type="GO" id="GO:0005778">
    <property type="term" value="C:peroxisomal membrane"/>
    <property type="evidence" value="ECO:0007669"/>
    <property type="project" value="UniProtKB-SubCell"/>
</dbReference>
<evidence type="ECO:0000256" key="9">
    <source>
        <dbReference type="ARBA" id="ARBA00022833"/>
    </source>
</evidence>
<keyword evidence="19" id="KW-1185">Reference proteome</keyword>
<keyword evidence="11" id="KW-1133">Transmembrane helix</keyword>
<keyword evidence="8" id="KW-0863">Zinc-finger</keyword>
<keyword evidence="5" id="KW-0813">Transport</keyword>
<evidence type="ECO:0000256" key="14">
    <source>
        <dbReference type="ARBA" id="ARBA00029692"/>
    </source>
</evidence>
<evidence type="ECO:0000256" key="3">
    <source>
        <dbReference type="ARBA" id="ARBA00008704"/>
    </source>
</evidence>
<evidence type="ECO:0000256" key="13">
    <source>
        <dbReference type="ARBA" id="ARBA00023140"/>
    </source>
</evidence>
<evidence type="ECO:0000256" key="10">
    <source>
        <dbReference type="ARBA" id="ARBA00022927"/>
    </source>
</evidence>
<evidence type="ECO:0000256" key="1">
    <source>
        <dbReference type="ARBA" id="ARBA00004585"/>
    </source>
</evidence>
<dbReference type="GO" id="GO:0006513">
    <property type="term" value="P:protein monoubiquitination"/>
    <property type="evidence" value="ECO:0007669"/>
    <property type="project" value="TreeGrafter"/>
</dbReference>
<evidence type="ECO:0000313" key="19">
    <source>
        <dbReference type="Proteomes" id="UP000324022"/>
    </source>
</evidence>
<dbReference type="Pfam" id="PF04757">
    <property type="entry name" value="Pex2_Pex12"/>
    <property type="match status" value="1"/>
</dbReference>
<evidence type="ECO:0000256" key="8">
    <source>
        <dbReference type="ARBA" id="ARBA00022771"/>
    </source>
</evidence>
<dbReference type="PANTHER" id="PTHR12888:SF0">
    <property type="entry name" value="PEROXISOME ASSEMBLY PROTEIN 12"/>
    <property type="match status" value="1"/>
</dbReference>
<proteinExistence type="inferred from homology"/>
<dbReference type="Proteomes" id="UP000324022">
    <property type="component" value="Unassembled WGS sequence"/>
</dbReference>
<reference evidence="18 19" key="1">
    <citation type="submission" date="2018-03" db="EMBL/GenBank/DDBJ databases">
        <authorList>
            <person name="Guldener U."/>
        </authorList>
    </citation>
    <scope>NUCLEOTIDE SEQUENCE [LARGE SCALE GENOMIC DNA]</scope>
    <source>
        <strain evidence="18 19">NBRC100155</strain>
    </source>
</reference>
<evidence type="ECO:0000313" key="18">
    <source>
        <dbReference type="EMBL" id="SPO20872.1"/>
    </source>
</evidence>
<evidence type="ECO:0000256" key="11">
    <source>
        <dbReference type="ARBA" id="ARBA00022989"/>
    </source>
</evidence>
<dbReference type="Gene3D" id="3.30.40.10">
    <property type="entry name" value="Zinc/RING finger domain, C3HC4 (zinc finger)"/>
    <property type="match status" value="1"/>
</dbReference>
<comment type="similarity">
    <text evidence="3">Belongs to the pex2/pex10/pex12 family.</text>
</comment>
<dbReference type="GO" id="GO:0004842">
    <property type="term" value="F:ubiquitin-protein transferase activity"/>
    <property type="evidence" value="ECO:0007669"/>
    <property type="project" value="TreeGrafter"/>
</dbReference>
<dbReference type="SUPFAM" id="SSF57850">
    <property type="entry name" value="RING/U-box"/>
    <property type="match status" value="1"/>
</dbReference>
<feature type="domain" description="Pex N-terminal" evidence="17">
    <location>
        <begin position="30"/>
        <end position="293"/>
    </location>
</feature>
<evidence type="ECO:0000256" key="12">
    <source>
        <dbReference type="ARBA" id="ARBA00023136"/>
    </source>
</evidence>
<dbReference type="CDD" id="cd16451">
    <property type="entry name" value="mRING_PEX12"/>
    <property type="match status" value="1"/>
</dbReference>
<evidence type="ECO:0000256" key="15">
    <source>
        <dbReference type="ARBA" id="ARBA00034505"/>
    </source>
</evidence>
<protein>
    <recommendedName>
        <fullName evidence="4">Peroxisome assembly protein 12</fullName>
    </recommendedName>
    <alternativeName>
        <fullName evidence="14">Peroxin-12</fullName>
    </alternativeName>
</protein>
<feature type="compositionally biased region" description="Low complexity" evidence="16">
    <location>
        <begin position="311"/>
        <end position="325"/>
    </location>
</feature>
<keyword evidence="10" id="KW-0653">Protein transport</keyword>
<evidence type="ECO:0000256" key="6">
    <source>
        <dbReference type="ARBA" id="ARBA00022692"/>
    </source>
</evidence>
<keyword evidence="9" id="KW-0862">Zinc</keyword>
<evidence type="ECO:0000256" key="16">
    <source>
        <dbReference type="SAM" id="MobiDB-lite"/>
    </source>
</evidence>
<dbReference type="InterPro" id="IPR013083">
    <property type="entry name" value="Znf_RING/FYVE/PHD"/>
</dbReference>
<gene>
    <name evidence="18" type="ORF">UTRI_00349</name>
</gene>
<dbReference type="AlphaFoldDB" id="A0A5C3DRQ9"/>